<dbReference type="Proteomes" id="UP000094569">
    <property type="component" value="Unassembled WGS sequence"/>
</dbReference>
<dbReference type="STRING" id="573508.A0A1E3BNL2"/>
<keyword evidence="4" id="KW-1185">Reference proteome</keyword>
<organism evidence="3 4">
    <name type="scientific">Aspergillus cristatus</name>
    <name type="common">Chinese Fuzhuan brick tea-fermentation fungus</name>
    <name type="synonym">Eurotium cristatum</name>
    <dbReference type="NCBI Taxonomy" id="573508"/>
    <lineage>
        <taxon>Eukaryota</taxon>
        <taxon>Fungi</taxon>
        <taxon>Dikarya</taxon>
        <taxon>Ascomycota</taxon>
        <taxon>Pezizomycotina</taxon>
        <taxon>Eurotiomycetes</taxon>
        <taxon>Eurotiomycetidae</taxon>
        <taxon>Eurotiales</taxon>
        <taxon>Aspergillaceae</taxon>
        <taxon>Aspergillus</taxon>
        <taxon>Aspergillus subgen. Aspergillus</taxon>
    </lineage>
</organism>
<evidence type="ECO:0000259" key="2">
    <source>
        <dbReference type="Pfam" id="PF26082"/>
    </source>
</evidence>
<feature type="region of interest" description="Disordered" evidence="1">
    <location>
        <begin position="99"/>
        <end position="131"/>
    </location>
</feature>
<evidence type="ECO:0000313" key="3">
    <source>
        <dbReference type="EMBL" id="ODM22487.1"/>
    </source>
</evidence>
<feature type="compositionally biased region" description="Acidic residues" evidence="1">
    <location>
        <begin position="118"/>
        <end position="130"/>
    </location>
</feature>
<feature type="compositionally biased region" description="Basic and acidic residues" evidence="1">
    <location>
        <begin position="101"/>
        <end position="117"/>
    </location>
</feature>
<dbReference type="InterPro" id="IPR019734">
    <property type="entry name" value="TPR_rpt"/>
</dbReference>
<evidence type="ECO:0000256" key="1">
    <source>
        <dbReference type="SAM" id="MobiDB-lite"/>
    </source>
</evidence>
<dbReference type="OrthoDB" id="6133115at2759"/>
<dbReference type="AlphaFoldDB" id="A0A1E3BNL2"/>
<feature type="compositionally biased region" description="Polar residues" evidence="1">
    <location>
        <begin position="456"/>
        <end position="465"/>
    </location>
</feature>
<dbReference type="InterPro" id="IPR058925">
    <property type="entry name" value="zf-C2H2_AcuF"/>
</dbReference>
<evidence type="ECO:0000313" key="4">
    <source>
        <dbReference type="Proteomes" id="UP000094569"/>
    </source>
</evidence>
<dbReference type="SUPFAM" id="SSF48452">
    <property type="entry name" value="TPR-like"/>
    <property type="match status" value="1"/>
</dbReference>
<dbReference type="PANTHER" id="PTHR35391:SF5">
    <property type="entry name" value="DUF6590 DOMAIN-CONTAINING PROTEIN"/>
    <property type="match status" value="1"/>
</dbReference>
<dbReference type="SMART" id="SM00028">
    <property type="entry name" value="TPR"/>
    <property type="match status" value="2"/>
</dbReference>
<dbReference type="EMBL" id="JXNT01000001">
    <property type="protein sequence ID" value="ODM22487.1"/>
    <property type="molecule type" value="Genomic_DNA"/>
</dbReference>
<sequence length="719" mass="81037">MSSLIRDTESLASVAHHISAAFTFVQESTADSTSYTGRAGIVNEQQRFELWATNLGLYHGGHSSLDYRFRDASIIFEYTRGLLRELESILTQLLRTLNDNGEQRPGKSTNKDGREELNSEDEFSSDEDSSYGDLPLTTLLLENVQQTVDRLYRLAFKIRNPAMRLGLSKASGHRELDPETGVNLVDRYAEIDQRHVLELLASHQRNPADNLQNHYLVHRLAKANTRRRQQFLYWRRRDFKFERYPKPQREGRQIEVVDEAAPTEQERVERFQLNVPQSAPSGPSSVTALDESRVKLDDDVSMVSSSTVFTMDREENSDWVCIPEPPEKYWDQKEFKCPYCYTLCPRKLLAKKAWETHVIRDLRPYVCTYADCSMADQLYDSLTDWMSHEAATHRAVVESSRGKADTSPHSDSRECPFCLVENASPFHIASHLCRIASFTLPRSIGHGTESGPEGSASDQAQVISQESRDGANEGDIDSSDKSVSWSEAESLSPGAERTGSSLTAETLNRQTALAVKKSPQIERYLQQLDGHSVESDGTASGARDRQQASDQVSMSAGMVLNEDAENPLSQEAEASQTSDDSIMINLASAYEDQGWWNKAEVLEVQMLERCKKVLGSEHPDTLTSMNNLASAYWNQGRWKEAEELFVQVMETQKQVLGPDHPSTLTSMNNLASTYRNQGRWKEAEELFVQVMETQKQVLGPDHPDTLTSMSNLASTYCNQ</sequence>
<reference evidence="3 4" key="1">
    <citation type="journal article" date="2016" name="BMC Genomics">
        <title>Comparative genomic and transcriptomic analyses of the Fuzhuan brick tea-fermentation fungus Aspergillus cristatus.</title>
        <authorList>
            <person name="Ge Y."/>
            <person name="Wang Y."/>
            <person name="Liu Y."/>
            <person name="Tan Y."/>
            <person name="Ren X."/>
            <person name="Zhang X."/>
            <person name="Hyde K.D."/>
            <person name="Liu Y."/>
            <person name="Liu Z."/>
        </authorList>
    </citation>
    <scope>NUCLEOTIDE SEQUENCE [LARGE SCALE GENOMIC DNA]</scope>
    <source>
        <strain evidence="3 4">GZAAS20.1005</strain>
    </source>
</reference>
<proteinExistence type="predicted"/>
<gene>
    <name evidence="3" type="ORF">SI65_00075</name>
</gene>
<protein>
    <recommendedName>
        <fullName evidence="2">Oxidoreductase acuF-like C2H2 type zinc-finger domain-containing protein</fullName>
    </recommendedName>
</protein>
<name>A0A1E3BNL2_ASPCR</name>
<dbReference type="PANTHER" id="PTHR35391">
    <property type="entry name" value="C2H2-TYPE DOMAIN-CONTAINING PROTEIN-RELATED"/>
    <property type="match status" value="1"/>
</dbReference>
<dbReference type="Pfam" id="PF26082">
    <property type="entry name" value="zf-C2H2_AcuF"/>
    <property type="match status" value="1"/>
</dbReference>
<accession>A0A1E3BNL2</accession>
<dbReference type="PRINTS" id="PR00381">
    <property type="entry name" value="KINESINLIGHT"/>
</dbReference>
<feature type="domain" description="Oxidoreductase acuF-like C2H2 type zinc-finger" evidence="2">
    <location>
        <begin position="333"/>
        <end position="362"/>
    </location>
</feature>
<comment type="caution">
    <text evidence="3">The sequence shown here is derived from an EMBL/GenBank/DDBJ whole genome shotgun (WGS) entry which is preliminary data.</text>
</comment>
<dbReference type="VEuPathDB" id="FungiDB:SI65_00075"/>
<dbReference type="Pfam" id="PF13374">
    <property type="entry name" value="TPR_10"/>
    <property type="match status" value="1"/>
</dbReference>
<feature type="region of interest" description="Disordered" evidence="1">
    <location>
        <begin position="531"/>
        <end position="552"/>
    </location>
</feature>
<feature type="region of interest" description="Disordered" evidence="1">
    <location>
        <begin position="444"/>
        <end position="504"/>
    </location>
</feature>
<dbReference type="Gene3D" id="1.25.40.10">
    <property type="entry name" value="Tetratricopeptide repeat domain"/>
    <property type="match status" value="1"/>
</dbReference>
<dbReference type="Pfam" id="PF13424">
    <property type="entry name" value="TPR_12"/>
    <property type="match status" value="1"/>
</dbReference>
<dbReference type="InterPro" id="IPR011990">
    <property type="entry name" value="TPR-like_helical_dom_sf"/>
</dbReference>